<feature type="region of interest" description="Disordered" evidence="1">
    <location>
        <begin position="246"/>
        <end position="289"/>
    </location>
</feature>
<keyword evidence="2" id="KW-0378">Hydrolase</keyword>
<accession>A0ABP0K0S5</accession>
<sequence>MSAAQSVADEDETSADAQMKEWGCAGKMRKITSVAAVRSAEAQGVVQYLQEVTNPGPGSKPGGALLSKVSSIGGQEKDPLPWQIDTGFGFLKDAPDDQMGDLMGGGMALAKGLMSKKKGGKRSSGLLSAMTGGGGPSQADLKGYELQNQLKLTMDFARRAVLTAAQLEQSIGKASAVANETVGHTAEYLNLPGFPPAALRRPPAPKGFGERPTDMAPQFLDFLYQVPWKERIAAGPNSVLSLSDPYAEPGGPAGREVHDFFGSPPLPSGSEDAAKSSAGGPGGAAGDALGALGAAGGLVTAL</sequence>
<organism evidence="2 3">
    <name type="scientific">Durusdinium trenchii</name>
    <dbReference type="NCBI Taxonomy" id="1381693"/>
    <lineage>
        <taxon>Eukaryota</taxon>
        <taxon>Sar</taxon>
        <taxon>Alveolata</taxon>
        <taxon>Dinophyceae</taxon>
        <taxon>Suessiales</taxon>
        <taxon>Symbiodiniaceae</taxon>
        <taxon>Durusdinium</taxon>
    </lineage>
</organism>
<protein>
    <submittedName>
        <fullName evidence="2">Choloylglycine hydrolase</fullName>
    </submittedName>
</protein>
<evidence type="ECO:0000313" key="3">
    <source>
        <dbReference type="Proteomes" id="UP001642464"/>
    </source>
</evidence>
<dbReference type="EMBL" id="CAXAMM010009446">
    <property type="protein sequence ID" value="CAK9020371.1"/>
    <property type="molecule type" value="Genomic_DNA"/>
</dbReference>
<name>A0ABP0K0S5_9DINO</name>
<evidence type="ECO:0000256" key="1">
    <source>
        <dbReference type="SAM" id="MobiDB-lite"/>
    </source>
</evidence>
<proteinExistence type="predicted"/>
<gene>
    <name evidence="2" type="ORF">SCF082_LOCUS14891</name>
</gene>
<dbReference type="Proteomes" id="UP001642464">
    <property type="component" value="Unassembled WGS sequence"/>
</dbReference>
<comment type="caution">
    <text evidence="2">The sequence shown here is derived from an EMBL/GenBank/DDBJ whole genome shotgun (WGS) entry which is preliminary data.</text>
</comment>
<reference evidence="2 3" key="1">
    <citation type="submission" date="2024-02" db="EMBL/GenBank/DDBJ databases">
        <authorList>
            <person name="Chen Y."/>
            <person name="Shah S."/>
            <person name="Dougan E. K."/>
            <person name="Thang M."/>
            <person name="Chan C."/>
        </authorList>
    </citation>
    <scope>NUCLEOTIDE SEQUENCE [LARGE SCALE GENOMIC DNA]</scope>
</reference>
<keyword evidence="3" id="KW-1185">Reference proteome</keyword>
<evidence type="ECO:0000313" key="2">
    <source>
        <dbReference type="EMBL" id="CAK9020371.1"/>
    </source>
</evidence>
<dbReference type="GO" id="GO:0016787">
    <property type="term" value="F:hydrolase activity"/>
    <property type="evidence" value="ECO:0007669"/>
    <property type="project" value="UniProtKB-KW"/>
</dbReference>